<proteinExistence type="predicted"/>
<dbReference type="RefSeq" id="WP_243535986.1">
    <property type="nucleotide sequence ID" value="NZ_CP093442.1"/>
</dbReference>
<keyword evidence="1" id="KW-0732">Signal</keyword>
<dbReference type="Proteomes" id="UP000830116">
    <property type="component" value="Chromosome"/>
</dbReference>
<feature type="chain" id="PRO_5046132227" description="Spore coat protein U domain-containing protein" evidence="1">
    <location>
        <begin position="19"/>
        <end position="307"/>
    </location>
</feature>
<protein>
    <recommendedName>
        <fullName evidence="4">Spore coat protein U domain-containing protein</fullName>
    </recommendedName>
</protein>
<sequence length="307" mass="32865">MKSFIMAFIFLFSLDTFATVCNNPTMLIAQTTFDLSSNTTVNPTITVRANTSPGGCDFFITFDYGLASSYTGRALRRSPHSWPFTLSKNSTGTQILKKIPDVAGPNDVLSGTLTAGSSNRQVNVNYFGILNVENPWLYYGLFSDTFTASLYIGSASGSYTFIESKTLTFQYTAPKKVDISISNSGGSFDVNDFTETLNFGTLSPGTVRSCDAILKYNAGYILYASSSNNSSLKQDSGSATIPYTIKFNNTSFNLSSSASSPVEIARELGVSPASGRVVPISATIGSFGVKPSGTYKDTITLTVQSAE</sequence>
<reference evidence="2" key="1">
    <citation type="submission" date="2022-03" db="EMBL/GenBank/DDBJ databases">
        <title>Genome Identification and Characterization of new species Bdellovibrio reynosense LBG001 sp. nov. from a Mexico soil sample.</title>
        <authorList>
            <person name="Camilli A."/>
            <person name="Ajao Y."/>
            <person name="Guo X."/>
        </authorList>
    </citation>
    <scope>NUCLEOTIDE SEQUENCE</scope>
    <source>
        <strain evidence="2">LBG001</strain>
    </source>
</reference>
<name>A0ABY4C5S0_9BACT</name>
<gene>
    <name evidence="2" type="ORF">MNR06_11000</name>
</gene>
<dbReference type="EMBL" id="CP093442">
    <property type="protein sequence ID" value="UOF00228.1"/>
    <property type="molecule type" value="Genomic_DNA"/>
</dbReference>
<evidence type="ECO:0000313" key="3">
    <source>
        <dbReference type="Proteomes" id="UP000830116"/>
    </source>
</evidence>
<evidence type="ECO:0000313" key="2">
    <source>
        <dbReference type="EMBL" id="UOF00228.1"/>
    </source>
</evidence>
<organism evidence="2 3">
    <name type="scientific">Bdellovibrio reynosensis</name>
    <dbReference type="NCBI Taxonomy" id="2835041"/>
    <lineage>
        <taxon>Bacteria</taxon>
        <taxon>Pseudomonadati</taxon>
        <taxon>Bdellovibrionota</taxon>
        <taxon>Bdellovibrionia</taxon>
        <taxon>Bdellovibrionales</taxon>
        <taxon>Pseudobdellovibrionaceae</taxon>
        <taxon>Bdellovibrio</taxon>
    </lineage>
</organism>
<keyword evidence="3" id="KW-1185">Reference proteome</keyword>
<accession>A0ABY4C5S0</accession>
<feature type="signal peptide" evidence="1">
    <location>
        <begin position="1"/>
        <end position="18"/>
    </location>
</feature>
<evidence type="ECO:0000256" key="1">
    <source>
        <dbReference type="SAM" id="SignalP"/>
    </source>
</evidence>
<evidence type="ECO:0008006" key="4">
    <source>
        <dbReference type="Google" id="ProtNLM"/>
    </source>
</evidence>